<organism evidence="2 3">
    <name type="scientific">Lojkania enalia</name>
    <dbReference type="NCBI Taxonomy" id="147567"/>
    <lineage>
        <taxon>Eukaryota</taxon>
        <taxon>Fungi</taxon>
        <taxon>Dikarya</taxon>
        <taxon>Ascomycota</taxon>
        <taxon>Pezizomycotina</taxon>
        <taxon>Dothideomycetes</taxon>
        <taxon>Pleosporomycetidae</taxon>
        <taxon>Pleosporales</taxon>
        <taxon>Pleosporales incertae sedis</taxon>
        <taxon>Lojkania</taxon>
    </lineage>
</organism>
<accession>A0A9P4JZ61</accession>
<dbReference type="Proteomes" id="UP000800093">
    <property type="component" value="Unassembled WGS sequence"/>
</dbReference>
<protein>
    <submittedName>
        <fullName evidence="2">Uncharacterized protein</fullName>
    </submittedName>
</protein>
<feature type="region of interest" description="Disordered" evidence="1">
    <location>
        <begin position="488"/>
        <end position="507"/>
    </location>
</feature>
<evidence type="ECO:0000313" key="3">
    <source>
        <dbReference type="Proteomes" id="UP000800093"/>
    </source>
</evidence>
<dbReference type="AlphaFoldDB" id="A0A9P4JZ61"/>
<keyword evidence="3" id="KW-1185">Reference proteome</keyword>
<comment type="caution">
    <text evidence="2">The sequence shown here is derived from an EMBL/GenBank/DDBJ whole genome shotgun (WGS) entry which is preliminary data.</text>
</comment>
<name>A0A9P4JZ61_9PLEO</name>
<dbReference type="EMBL" id="ML986888">
    <property type="protein sequence ID" value="KAF2257658.1"/>
    <property type="molecule type" value="Genomic_DNA"/>
</dbReference>
<proteinExistence type="predicted"/>
<evidence type="ECO:0000313" key="2">
    <source>
        <dbReference type="EMBL" id="KAF2257658.1"/>
    </source>
</evidence>
<gene>
    <name evidence="2" type="ORF">CC78DRAFT_588197</name>
</gene>
<sequence length="507" mass="55648">MVCKCIGCPFFGLLTTHVCDHTGGAIPQTHSAVGMRPHTTPLPHISNVRSSINHGVGETQGRAASNRLPRRQVHELAVIGIPSLPLQPDGNKGEASALEQSGNVPQHPVLLQVDFLDPTRLENGLPRYTLPHHQHIQPNLGPAQAPDGYQFTHQVDGQEIPSYPLAQPSSDQQPVYFQGPPMMLAPMPNQEAEQRPPKRKRCRRTLRDRPMLHTLMQLPPDFHPNPKYGFNIPPENIPTSMRNETGHPVPEPGKPFLPSGHFFPLPPPQMVPPFQRPFFDVPLPPPELNADFYFYHQAPCLSGDDRGIPINELVGEHKVYGPFPAERMMAAGMQHSPYNSSPPSRSVPEAQPTVEGGGEDTKIVDPSLPPPQCSPPPPQPNAEDQMAMGRDIFWNSENPPPTPPGTINPKDLFDPPLESLFAKELETMPASGDQELGRNFNLELLFSTEGLENMSTLGDQEIGLDFNLESLFSTEELETMRALGNQEGEFSLDGLGQDTGFDVSGGA</sequence>
<reference evidence="3" key="1">
    <citation type="journal article" date="2020" name="Stud. Mycol.">
        <title>101 Dothideomycetes genomes: A test case for predicting lifestyles and emergence of pathogens.</title>
        <authorList>
            <person name="Haridas S."/>
            <person name="Albert R."/>
            <person name="Binder M."/>
            <person name="Bloem J."/>
            <person name="LaButti K."/>
            <person name="Salamov A."/>
            <person name="Andreopoulos B."/>
            <person name="Baker S."/>
            <person name="Barry K."/>
            <person name="Bills G."/>
            <person name="Bluhm B."/>
            <person name="Cannon C."/>
            <person name="Castanera R."/>
            <person name="Culley D."/>
            <person name="Daum C."/>
            <person name="Ezra D."/>
            <person name="Gonzalez J."/>
            <person name="Henrissat B."/>
            <person name="Kuo A."/>
            <person name="Liang C."/>
            <person name="Lipzen A."/>
            <person name="Lutzoni F."/>
            <person name="Magnuson J."/>
            <person name="Mondo S."/>
            <person name="Nolan M."/>
            <person name="Ohm R."/>
            <person name="Pangilinan J."/>
            <person name="Park H.-J."/>
            <person name="Ramirez L."/>
            <person name="Alfaro M."/>
            <person name="Sun H."/>
            <person name="Tritt A."/>
            <person name="Yoshinaga Y."/>
            <person name="Zwiers L.-H."/>
            <person name="Turgeon B."/>
            <person name="Goodwin S."/>
            <person name="Spatafora J."/>
            <person name="Crous P."/>
            <person name="Grigoriev I."/>
        </authorList>
    </citation>
    <scope>NUCLEOTIDE SEQUENCE [LARGE SCALE GENOMIC DNA]</scope>
    <source>
        <strain evidence="3">CBS 304.66</strain>
    </source>
</reference>
<feature type="region of interest" description="Disordered" evidence="1">
    <location>
        <begin position="333"/>
        <end position="384"/>
    </location>
</feature>
<feature type="compositionally biased region" description="Pro residues" evidence="1">
    <location>
        <begin position="367"/>
        <end position="380"/>
    </location>
</feature>
<evidence type="ECO:0000256" key="1">
    <source>
        <dbReference type="SAM" id="MobiDB-lite"/>
    </source>
</evidence>